<evidence type="ECO:0000313" key="1">
    <source>
        <dbReference type="EMBL" id="ALB29849.1"/>
    </source>
</evidence>
<keyword evidence="2" id="KW-1185">Reference proteome</keyword>
<organism evidence="1 2">
    <name type="scientific">Companilactobacillus heilongjiangensis</name>
    <dbReference type="NCBI Taxonomy" id="1074467"/>
    <lineage>
        <taxon>Bacteria</taxon>
        <taxon>Bacillati</taxon>
        <taxon>Bacillota</taxon>
        <taxon>Bacilli</taxon>
        <taxon>Lactobacillales</taxon>
        <taxon>Lactobacillaceae</taxon>
        <taxon>Companilactobacillus</taxon>
    </lineage>
</organism>
<dbReference type="RefSeq" id="WP_041500144.1">
    <property type="nucleotide sequence ID" value="NZ_BJDV01000003.1"/>
</dbReference>
<sequence>MKNGKTQAFQIFDGNVTLGKLSSMSDSDTIKLAKSQDKKYSTTGAIQEIKNYQKGKPSVGQEADFNKGAQAVADGDISIYYLSGPKKDSGETIDRRQDKIINIYPTYDEAEDKENPQDGTSAQGANLNRLAMQPTKNDGEEGTDSGFGKAIIKHIENSTYREPKSQDISVKNYTDNSGNKIVNQKIKYTAIDLFNSNKATDNTYKIAKENKADTFKLLSYASTGDYGGKLSEIDSEAVYGIGNDNDDADFAKYKSEIKQMDSEGYAIYQKLFGNSYSEITKGVYGNYEWDKDLAIGDPTSQKIYKSRYIGYTITSDGGSHILTKAQNDKQKAVLAK</sequence>
<name>A0A0K2LEX3_9LACO</name>
<dbReference type="EMBL" id="CP012559">
    <property type="protein sequence ID" value="ALB29849.1"/>
    <property type="molecule type" value="Genomic_DNA"/>
</dbReference>
<reference evidence="1 2" key="1">
    <citation type="submission" date="2015-08" db="EMBL/GenBank/DDBJ databases">
        <title>Genomic sequence of Lactobacillus heilongjiangensis DSM 28069, isolated from Chinese traditional pickle.</title>
        <authorList>
            <person name="Jiang X."/>
            <person name="Zheng B."/>
            <person name="Cheng H."/>
        </authorList>
    </citation>
    <scope>NUCLEOTIDE SEQUENCE [LARGE SCALE GENOMIC DNA]</scope>
    <source>
        <strain evidence="1 2">DSM 28069</strain>
    </source>
</reference>
<gene>
    <name evidence="1" type="ORF">JP39_11070</name>
</gene>
<dbReference type="KEGG" id="lhi:JP39_11070"/>
<dbReference type="Proteomes" id="UP000061546">
    <property type="component" value="Chromosome"/>
</dbReference>
<proteinExistence type="predicted"/>
<accession>A0A0K2LEX3</accession>
<protein>
    <submittedName>
        <fullName evidence="1">Uncharacterized protein</fullName>
    </submittedName>
</protein>
<dbReference type="AlphaFoldDB" id="A0A0K2LEX3"/>
<evidence type="ECO:0000313" key="2">
    <source>
        <dbReference type="Proteomes" id="UP000061546"/>
    </source>
</evidence>